<gene>
    <name evidence="10" type="ORF">WR25_07708</name>
</gene>
<dbReference type="FunFam" id="1.10.150.340:FF:000001">
    <property type="entry name" value="Cytosolic 5-nucleotidase 3-like"/>
    <property type="match status" value="1"/>
</dbReference>
<evidence type="ECO:0000256" key="2">
    <source>
        <dbReference type="ARBA" id="ARBA00008389"/>
    </source>
</evidence>
<keyword evidence="7" id="KW-0460">Magnesium</keyword>
<evidence type="ECO:0000256" key="3">
    <source>
        <dbReference type="ARBA" id="ARBA00012643"/>
    </source>
</evidence>
<reference evidence="10 11" key="1">
    <citation type="journal article" date="2017" name="Curr. Biol.">
        <title>Genome architecture and evolution of a unichromosomal asexual nematode.</title>
        <authorList>
            <person name="Fradin H."/>
            <person name="Zegar C."/>
            <person name="Gutwein M."/>
            <person name="Lucas J."/>
            <person name="Kovtun M."/>
            <person name="Corcoran D."/>
            <person name="Baugh L.R."/>
            <person name="Kiontke K."/>
            <person name="Gunsalus K."/>
            <person name="Fitch D.H."/>
            <person name="Piano F."/>
        </authorList>
    </citation>
    <scope>NUCLEOTIDE SEQUENCE [LARGE SCALE GENOMIC DNA]</scope>
    <source>
        <strain evidence="10">PF1309</strain>
    </source>
</reference>
<comment type="caution">
    <text evidence="10">The sequence shown here is derived from an EMBL/GenBank/DDBJ whole genome shotgun (WGS) entry which is preliminary data.</text>
</comment>
<sequence length="354" mass="40243">MLILVQSGRLSPAVAFSPTIKMPPVNSLGLRHSPVAVTNESEFLELNSGESLIRALLKLPQVCIRNPTSVSQKLESMINGGKNTLQIISDFDYTLSKITGSNGERLSTTHGVFDDNAKRIDPELGKKFEDLRAKFYPIEFSPNLSISEKIPFMEEWWRTSHEYILQSKFTKQQVRQFVDTSRKQNRIQLRDGVPAFLLALECHRIPLVLFSAGIGNVIEIYLDMELHKVPKNIHLISNMMRFDQQDVVASFSEPLIHTFCKNSSVIRDEHDFFHHIANRTHVLLLGDSLGDSHMDVGVERSETTIKIGFYNGNTQDTNLLEHYLEGYDIVLLQDDTMTVPQMILDEIVKEENSD</sequence>
<evidence type="ECO:0000256" key="9">
    <source>
        <dbReference type="RuleBase" id="RU361276"/>
    </source>
</evidence>
<dbReference type="GO" id="GO:0009117">
    <property type="term" value="P:nucleotide metabolic process"/>
    <property type="evidence" value="ECO:0007669"/>
    <property type="project" value="UniProtKB-KW"/>
</dbReference>
<dbReference type="Proteomes" id="UP000218231">
    <property type="component" value="Unassembled WGS sequence"/>
</dbReference>
<evidence type="ECO:0000256" key="4">
    <source>
        <dbReference type="ARBA" id="ARBA00022723"/>
    </source>
</evidence>
<dbReference type="NCBIfam" id="TIGR01544">
    <property type="entry name" value="HAD-SF-IE"/>
    <property type="match status" value="1"/>
</dbReference>
<proteinExistence type="inferred from homology"/>
<evidence type="ECO:0000313" key="10">
    <source>
        <dbReference type="EMBL" id="PAV79994.1"/>
    </source>
</evidence>
<dbReference type="GO" id="GO:0008253">
    <property type="term" value="F:5'-nucleotidase activity"/>
    <property type="evidence" value="ECO:0007669"/>
    <property type="project" value="UniProtKB-EC"/>
</dbReference>
<organism evidence="10 11">
    <name type="scientific">Diploscapter pachys</name>
    <dbReference type="NCBI Taxonomy" id="2018661"/>
    <lineage>
        <taxon>Eukaryota</taxon>
        <taxon>Metazoa</taxon>
        <taxon>Ecdysozoa</taxon>
        <taxon>Nematoda</taxon>
        <taxon>Chromadorea</taxon>
        <taxon>Rhabditida</taxon>
        <taxon>Rhabditina</taxon>
        <taxon>Rhabditomorpha</taxon>
        <taxon>Rhabditoidea</taxon>
        <taxon>Rhabditidae</taxon>
        <taxon>Diploscapter</taxon>
    </lineage>
</organism>
<evidence type="ECO:0000256" key="6">
    <source>
        <dbReference type="ARBA" id="ARBA00022801"/>
    </source>
</evidence>
<evidence type="ECO:0000256" key="5">
    <source>
        <dbReference type="ARBA" id="ARBA00022741"/>
    </source>
</evidence>
<dbReference type="GO" id="GO:0000287">
    <property type="term" value="F:magnesium ion binding"/>
    <property type="evidence" value="ECO:0007669"/>
    <property type="project" value="InterPro"/>
</dbReference>
<keyword evidence="6 9" id="KW-0378">Hydrolase</keyword>
<dbReference type="Gene3D" id="1.10.150.340">
    <property type="entry name" value="Pyrimidine 5'-nucleotidase (UMPH-1), N-terminal domain"/>
    <property type="match status" value="1"/>
</dbReference>
<dbReference type="Pfam" id="PF05822">
    <property type="entry name" value="UMPH-1"/>
    <property type="match status" value="1"/>
</dbReference>
<keyword evidence="5 9" id="KW-0547">Nucleotide-binding</keyword>
<accession>A0A2A2L1F1</accession>
<dbReference type="SUPFAM" id="SSF56784">
    <property type="entry name" value="HAD-like"/>
    <property type="match status" value="1"/>
</dbReference>
<dbReference type="GO" id="GO:0005737">
    <property type="term" value="C:cytoplasm"/>
    <property type="evidence" value="ECO:0007669"/>
    <property type="project" value="UniProtKB-SubCell"/>
</dbReference>
<dbReference type="Gene3D" id="3.40.50.1000">
    <property type="entry name" value="HAD superfamily/HAD-like"/>
    <property type="match status" value="1"/>
</dbReference>
<keyword evidence="8 9" id="KW-0546">Nucleotide metabolism</keyword>
<comment type="catalytic activity">
    <reaction evidence="1 9">
        <text>a ribonucleoside 5'-phosphate + H2O = a ribonucleoside + phosphate</text>
        <dbReference type="Rhea" id="RHEA:12484"/>
        <dbReference type="ChEBI" id="CHEBI:15377"/>
        <dbReference type="ChEBI" id="CHEBI:18254"/>
        <dbReference type="ChEBI" id="CHEBI:43474"/>
        <dbReference type="ChEBI" id="CHEBI:58043"/>
        <dbReference type="EC" id="3.1.3.5"/>
    </reaction>
</comment>
<dbReference type="OrthoDB" id="10014216at2759"/>
<evidence type="ECO:0000256" key="7">
    <source>
        <dbReference type="ARBA" id="ARBA00022842"/>
    </source>
</evidence>
<dbReference type="GO" id="GO:0000166">
    <property type="term" value="F:nucleotide binding"/>
    <property type="evidence" value="ECO:0007669"/>
    <property type="project" value="UniProtKB-KW"/>
</dbReference>
<dbReference type="InterPro" id="IPR036412">
    <property type="entry name" value="HAD-like_sf"/>
</dbReference>
<protein>
    <recommendedName>
        <fullName evidence="3 9">5'-nucleotidase</fullName>
        <ecNumber evidence="3 9">3.1.3.5</ecNumber>
    </recommendedName>
</protein>
<dbReference type="PANTHER" id="PTHR13045">
    <property type="entry name" value="5'-NUCLEOTIDASE"/>
    <property type="match status" value="1"/>
</dbReference>
<evidence type="ECO:0000313" key="11">
    <source>
        <dbReference type="Proteomes" id="UP000218231"/>
    </source>
</evidence>
<dbReference type="STRING" id="2018661.A0A2A2L1F1"/>
<dbReference type="SFLD" id="SFLDS00003">
    <property type="entry name" value="Haloacid_Dehalogenase"/>
    <property type="match status" value="1"/>
</dbReference>
<keyword evidence="11" id="KW-1185">Reference proteome</keyword>
<evidence type="ECO:0000256" key="1">
    <source>
        <dbReference type="ARBA" id="ARBA00000815"/>
    </source>
</evidence>
<dbReference type="InterPro" id="IPR006434">
    <property type="entry name" value="Pyrimidine_nucleotidase_eu"/>
</dbReference>
<evidence type="ECO:0000256" key="8">
    <source>
        <dbReference type="ARBA" id="ARBA00023080"/>
    </source>
</evidence>
<keyword evidence="4" id="KW-0479">Metal-binding</keyword>
<comment type="similarity">
    <text evidence="2 9">Belongs to the pyrimidine 5'-nucleotidase family.</text>
</comment>
<comment type="subcellular location">
    <subcellularLocation>
        <location evidence="9">Cytoplasm</location>
    </subcellularLocation>
</comment>
<dbReference type="PANTHER" id="PTHR13045:SF0">
    <property type="entry name" value="7-METHYLGUANOSINE PHOSPHATE-SPECIFIC 5'-NUCLEOTIDASE"/>
    <property type="match status" value="1"/>
</dbReference>
<dbReference type="InterPro" id="IPR023214">
    <property type="entry name" value="HAD_sf"/>
</dbReference>
<dbReference type="EC" id="3.1.3.5" evidence="3 9"/>
<dbReference type="AlphaFoldDB" id="A0A2A2L1F1"/>
<name>A0A2A2L1F1_9BILA</name>
<dbReference type="SFLD" id="SFLDG01128">
    <property type="entry name" value="C1.4:_5'-Nucleotidase_Like"/>
    <property type="match status" value="1"/>
</dbReference>
<keyword evidence="9" id="KW-0963">Cytoplasm</keyword>
<dbReference type="EMBL" id="LIAE01007327">
    <property type="protein sequence ID" value="PAV79994.1"/>
    <property type="molecule type" value="Genomic_DNA"/>
</dbReference>